<evidence type="ECO:0000313" key="5">
    <source>
        <dbReference type="EMBL" id="ASN72144.1"/>
    </source>
</evidence>
<gene>
    <name evidence="2" type="ORF">3F6_21</name>
    <name evidence="1" type="ORF">3S4_59</name>
    <name evidence="5" type="ORF">7F6_43</name>
    <name evidence="4" type="ORF">8S7_52</name>
    <name evidence="3" type="ORF">9F7_73</name>
</gene>
<evidence type="ECO:0000313" key="1">
    <source>
        <dbReference type="EMBL" id="ASN67984.1"/>
    </source>
</evidence>
<protein>
    <submittedName>
        <fullName evidence="3">Uncharacterized protein</fullName>
    </submittedName>
</protein>
<dbReference type="EMBL" id="MF417877">
    <property type="protein sequence ID" value="ASN68510.1"/>
    <property type="molecule type" value="Genomic_DNA"/>
</dbReference>
<dbReference type="EMBL" id="MF417876">
    <property type="protein sequence ID" value="ASN68362.1"/>
    <property type="molecule type" value="Genomic_DNA"/>
</dbReference>
<evidence type="ECO:0000313" key="3">
    <source>
        <dbReference type="EMBL" id="ASN68510.1"/>
    </source>
</evidence>
<sequence length="139" mass="16252">MPEEKPTWLKKDVWKRQGKDFLVEISRHTEPASSINPFEGENRWCVYAYIYPKHRLFDRFDGENMLQDAACCLPLHRGPSYLRAHRGSDGKICSYQVGADYHHHGDDHFTHYENDKDAYQVFLDAEALFEHLSPVVSEP</sequence>
<dbReference type="EMBL" id="MF417869">
    <property type="protein sequence ID" value="ASN67984.1"/>
    <property type="molecule type" value="Genomic_DNA"/>
</dbReference>
<name>A0A2H4J0K7_9CAUD</name>
<evidence type="ECO:0000313" key="2">
    <source>
        <dbReference type="EMBL" id="ASN68362.1"/>
    </source>
</evidence>
<dbReference type="EMBL" id="MF417878">
    <property type="protein sequence ID" value="ASN68585.1"/>
    <property type="molecule type" value="Genomic_DNA"/>
</dbReference>
<evidence type="ECO:0000313" key="4">
    <source>
        <dbReference type="EMBL" id="ASN68585.1"/>
    </source>
</evidence>
<accession>A0A2H4J0K7</accession>
<proteinExistence type="predicted"/>
<organism evidence="3">
    <name type="scientific">uncultured Caudovirales phage</name>
    <dbReference type="NCBI Taxonomy" id="2100421"/>
    <lineage>
        <taxon>Viruses</taxon>
        <taxon>Duplodnaviria</taxon>
        <taxon>Heunggongvirae</taxon>
        <taxon>Uroviricota</taxon>
        <taxon>Caudoviricetes</taxon>
        <taxon>Peduoviridae</taxon>
        <taxon>Maltschvirus</taxon>
        <taxon>Maltschvirus maltsch</taxon>
    </lineage>
</organism>
<dbReference type="EMBL" id="MF417942">
    <property type="protein sequence ID" value="ASN72144.1"/>
    <property type="molecule type" value="Genomic_DNA"/>
</dbReference>
<reference evidence="3" key="1">
    <citation type="submission" date="2017-06" db="EMBL/GenBank/DDBJ databases">
        <title>Novel phages from South African skin metaviromes.</title>
        <authorList>
            <person name="van Zyl L.J."/>
            <person name="Abrahams Y."/>
            <person name="Stander E.A."/>
            <person name="Kirby B.M."/>
            <person name="Clavaud C."/>
            <person name="Farcet C."/>
            <person name="Breton L."/>
            <person name="Trindade M.I."/>
        </authorList>
    </citation>
    <scope>NUCLEOTIDE SEQUENCE</scope>
</reference>